<dbReference type="Gene3D" id="2.60.40.1190">
    <property type="match status" value="1"/>
</dbReference>
<dbReference type="EMBL" id="CP022163">
    <property type="protein sequence ID" value="ATB28982.1"/>
    <property type="molecule type" value="Genomic_DNA"/>
</dbReference>
<protein>
    <submittedName>
        <fullName evidence="3">Membrane-anchored protein</fullName>
    </submittedName>
</protein>
<evidence type="ECO:0000313" key="4">
    <source>
        <dbReference type="Proteomes" id="UP000217289"/>
    </source>
</evidence>
<evidence type="ECO:0000259" key="2">
    <source>
        <dbReference type="Pfam" id="PF09985"/>
    </source>
</evidence>
<dbReference type="SUPFAM" id="SSF49344">
    <property type="entry name" value="CBD9-like"/>
    <property type="match status" value="1"/>
</dbReference>
<proteinExistence type="predicted"/>
<feature type="domain" description="Glucodextranase-like C-terminal" evidence="2">
    <location>
        <begin position="27"/>
        <end position="265"/>
    </location>
</feature>
<dbReference type="CDD" id="cd09626">
    <property type="entry name" value="DOMON_glucodextranase_like"/>
    <property type="match status" value="1"/>
</dbReference>
<keyword evidence="4" id="KW-1185">Reference proteome</keyword>
<sequence>MKTSRLALFTLATALLGAPALAANKVSFKDPTGDDKGPGKYVYPTDTAYKRGSFDLTDFSLEKKGDKAEITVGLNTSLEDAWKTGNGFSVQMIFVFIDTDGKEGSGSTDSPPGLNVKFAPQNAWEKLIIISPQAASRVKAEVGSKGGAQKDNILVPLRVKGSGRKISATVDASGLQGEPSQWRYQVLVQSNEGFPSGNDLLTRKVNEYEGQHRFGGGNDGDCDPHVMDLLAGAGKGDASEEKAQYEMLSYECAEDGTAKKAATLTMVGGEAAPVEKK</sequence>
<name>A0A250ICS0_9BACT</name>
<reference evidence="3 4" key="1">
    <citation type="submission" date="2017-06" db="EMBL/GenBank/DDBJ databases">
        <authorList>
            <person name="Kim H.J."/>
            <person name="Triplett B.A."/>
        </authorList>
    </citation>
    <scope>NUCLEOTIDE SEQUENCE [LARGE SCALE GENOMIC DNA]</scope>
    <source>
        <strain evidence="3 4">DSM 14713</strain>
    </source>
</reference>
<dbReference type="Proteomes" id="UP000217289">
    <property type="component" value="Chromosome"/>
</dbReference>
<gene>
    <name evidence="3" type="ORF">MEBOL_002431</name>
</gene>
<organism evidence="3 4">
    <name type="scientific">Melittangium boletus DSM 14713</name>
    <dbReference type="NCBI Taxonomy" id="1294270"/>
    <lineage>
        <taxon>Bacteria</taxon>
        <taxon>Pseudomonadati</taxon>
        <taxon>Myxococcota</taxon>
        <taxon>Myxococcia</taxon>
        <taxon>Myxococcales</taxon>
        <taxon>Cystobacterineae</taxon>
        <taxon>Archangiaceae</taxon>
        <taxon>Melittangium</taxon>
    </lineage>
</organism>
<evidence type="ECO:0000256" key="1">
    <source>
        <dbReference type="SAM" id="SignalP"/>
    </source>
</evidence>
<dbReference type="KEGG" id="mbd:MEBOL_002431"/>
<dbReference type="OrthoDB" id="9806081at2"/>
<evidence type="ECO:0000313" key="3">
    <source>
        <dbReference type="EMBL" id="ATB28982.1"/>
    </source>
</evidence>
<dbReference type="AlphaFoldDB" id="A0A250ICS0"/>
<accession>A0A250ICS0</accession>
<feature type="signal peptide" evidence="1">
    <location>
        <begin position="1"/>
        <end position="22"/>
    </location>
</feature>
<keyword evidence="1" id="KW-0732">Signal</keyword>
<dbReference type="InterPro" id="IPR019248">
    <property type="entry name" value="Glucodextran_C"/>
</dbReference>
<dbReference type="RefSeq" id="WP_095977610.1">
    <property type="nucleotide sequence ID" value="NZ_CP022163.1"/>
</dbReference>
<feature type="chain" id="PRO_5012332036" evidence="1">
    <location>
        <begin position="23"/>
        <end position="277"/>
    </location>
</feature>
<dbReference type="Pfam" id="PF09985">
    <property type="entry name" value="Glucodextran_C"/>
    <property type="match status" value="1"/>
</dbReference>